<dbReference type="Gene3D" id="3.30.2320.10">
    <property type="entry name" value="hypothetical protein PF0899 domain"/>
    <property type="match status" value="1"/>
</dbReference>
<name>A0A502E5B9_9MYCO</name>
<evidence type="ECO:0000313" key="4">
    <source>
        <dbReference type="Proteomes" id="UP000320095"/>
    </source>
</evidence>
<feature type="domain" description="Phage capsid-like C-terminal" evidence="2">
    <location>
        <begin position="211"/>
        <end position="452"/>
    </location>
</feature>
<dbReference type="AlphaFoldDB" id="A0A502E5B9"/>
<dbReference type="InterPro" id="IPR024455">
    <property type="entry name" value="Phage_capsid"/>
</dbReference>
<organism evidence="3 4">
    <name type="scientific">Mycolicibacterium hodleri</name>
    <dbReference type="NCBI Taxonomy" id="49897"/>
    <lineage>
        <taxon>Bacteria</taxon>
        <taxon>Bacillati</taxon>
        <taxon>Actinomycetota</taxon>
        <taxon>Actinomycetes</taxon>
        <taxon>Mycobacteriales</taxon>
        <taxon>Mycobacteriaceae</taxon>
        <taxon>Mycolicibacterium</taxon>
    </lineage>
</organism>
<dbReference type="EMBL" id="RCZG01000011">
    <property type="protein sequence ID" value="TPG31756.1"/>
    <property type="molecule type" value="Genomic_DNA"/>
</dbReference>
<dbReference type="RefSeq" id="WP_140696034.1">
    <property type="nucleotide sequence ID" value="NZ_RCZG01000011.1"/>
</dbReference>
<gene>
    <name evidence="3" type="ORF">EAH80_22820</name>
</gene>
<reference evidence="3 4" key="1">
    <citation type="journal article" date="2019" name="Environ. Microbiol.">
        <title>Species interactions and distinct microbial communities in high Arctic permafrost affected cryosols are associated with the CH4 and CO2 gas fluxes.</title>
        <authorList>
            <person name="Altshuler I."/>
            <person name="Hamel J."/>
            <person name="Turney S."/>
            <person name="Magnuson E."/>
            <person name="Levesque R."/>
            <person name="Greer C."/>
            <person name="Whyte L.G."/>
        </authorList>
    </citation>
    <scope>NUCLEOTIDE SEQUENCE [LARGE SCALE GENOMIC DNA]</scope>
    <source>
        <strain evidence="3 4">S5.20</strain>
    </source>
</reference>
<accession>A0A502E5B9</accession>
<dbReference type="NCBIfam" id="TIGR01554">
    <property type="entry name" value="major_cap_HK97"/>
    <property type="match status" value="1"/>
</dbReference>
<evidence type="ECO:0000259" key="2">
    <source>
        <dbReference type="Pfam" id="PF05065"/>
    </source>
</evidence>
<dbReference type="Gene3D" id="3.30.2400.10">
    <property type="entry name" value="Major capsid protein gp5"/>
    <property type="match status" value="1"/>
</dbReference>
<proteinExistence type="predicted"/>
<evidence type="ECO:0000256" key="1">
    <source>
        <dbReference type="ARBA" id="ARBA00004328"/>
    </source>
</evidence>
<dbReference type="Pfam" id="PF05065">
    <property type="entry name" value="Phage_capsid"/>
    <property type="match status" value="1"/>
</dbReference>
<dbReference type="OrthoDB" id="4688919at2"/>
<protein>
    <submittedName>
        <fullName evidence="3">Phage major capsid protein</fullName>
    </submittedName>
</protein>
<comment type="subcellular location">
    <subcellularLocation>
        <location evidence="1">Virion</location>
    </subcellularLocation>
</comment>
<keyword evidence="4" id="KW-1185">Reference proteome</keyword>
<comment type="caution">
    <text evidence="3">The sequence shown here is derived from an EMBL/GenBank/DDBJ whole genome shotgun (WGS) entry which is preliminary data.</text>
</comment>
<evidence type="ECO:0000313" key="3">
    <source>
        <dbReference type="EMBL" id="TPG31756.1"/>
    </source>
</evidence>
<sequence>MTRHSAREPADVMPHHPDYLPLIHNDPLIFPLVDSPTFDTRRLLITNHQKVNQVMNIQEREDRSKSHGADLEKRIKSVTPGSGQFVALATEIEAWHKEAQAIKSAKINAVKAFGGDMAPIAPSTDTPSARPASPLDIPVQQYKGLFEAASKRLPSYRVEFDGKPGQPTVKSPFSTGGFTAGGLPPVLLPELTQALPYEPDRLFEHFISTTAPSAGSVEWIQHTGNTNPAAATAELGTKPDLGLQLTTRTTAFTKIAALASISMEALQDFSTFMSFVPAELFAAIVDAETDEVVNGSGSGAHMRGILNTSGTLTRAIGADTPIDCLRKAFNDLRVGSSFARADLVAMHPTTWADLQLQKATTGLYLLNPNDPNALGDLDNIFGVKVITNTHIVAGTAIVVDTTKAVLSWTRMGMTLDVNSYGTNEFSENYVTFRAEERVAIGVQRPTAINIVTGLPAS</sequence>
<dbReference type="InterPro" id="IPR054612">
    <property type="entry name" value="Phage_capsid-like_C"/>
</dbReference>
<dbReference type="Proteomes" id="UP000320095">
    <property type="component" value="Unassembled WGS sequence"/>
</dbReference>
<dbReference type="SUPFAM" id="SSF56563">
    <property type="entry name" value="Major capsid protein gp5"/>
    <property type="match status" value="1"/>
</dbReference>